<dbReference type="Pfam" id="PF14893">
    <property type="entry name" value="PNMA"/>
    <property type="match status" value="1"/>
</dbReference>
<dbReference type="STRING" id="30732.ENSOMEP00000001118"/>
<dbReference type="OMA" id="WVETMRY"/>
<dbReference type="InterPro" id="IPR048270">
    <property type="entry name" value="PNMA_C"/>
</dbReference>
<dbReference type="Ensembl" id="ENSOMET00000014726.1">
    <property type="protein sequence ID" value="ENSOMEP00000001118.1"/>
    <property type="gene ID" value="ENSOMEG00000001998.1"/>
</dbReference>
<dbReference type="Proteomes" id="UP000261560">
    <property type="component" value="Unplaced"/>
</dbReference>
<dbReference type="InterPro" id="IPR048271">
    <property type="entry name" value="PNMA_N"/>
</dbReference>
<reference evidence="4" key="1">
    <citation type="submission" date="2025-08" db="UniProtKB">
        <authorList>
            <consortium name="Ensembl"/>
        </authorList>
    </citation>
    <scope>IDENTIFICATION</scope>
</reference>
<evidence type="ECO:0000259" key="3">
    <source>
        <dbReference type="Pfam" id="PF20846"/>
    </source>
</evidence>
<dbReference type="GeneTree" id="ENSGT01030000234522"/>
<protein>
    <submittedName>
        <fullName evidence="4">Uncharacterized protein</fullName>
    </submittedName>
</protein>
<evidence type="ECO:0000313" key="4">
    <source>
        <dbReference type="Ensembl" id="ENSOMEP00000001118.1"/>
    </source>
</evidence>
<dbReference type="AlphaFoldDB" id="A0A3B3B7V4"/>
<evidence type="ECO:0000313" key="5">
    <source>
        <dbReference type="Proteomes" id="UP000261560"/>
    </source>
</evidence>
<organism evidence="4 5">
    <name type="scientific">Oryzias melastigma</name>
    <name type="common">Marine medaka</name>
    <dbReference type="NCBI Taxonomy" id="30732"/>
    <lineage>
        <taxon>Eukaryota</taxon>
        <taxon>Metazoa</taxon>
        <taxon>Chordata</taxon>
        <taxon>Craniata</taxon>
        <taxon>Vertebrata</taxon>
        <taxon>Euteleostomi</taxon>
        <taxon>Actinopterygii</taxon>
        <taxon>Neopterygii</taxon>
        <taxon>Teleostei</taxon>
        <taxon>Neoteleostei</taxon>
        <taxon>Acanthomorphata</taxon>
        <taxon>Ovalentaria</taxon>
        <taxon>Atherinomorphae</taxon>
        <taxon>Beloniformes</taxon>
        <taxon>Adrianichthyidae</taxon>
        <taxon>Oryziinae</taxon>
        <taxon>Oryzias</taxon>
    </lineage>
</organism>
<name>A0A3B3B7V4_ORYME</name>
<dbReference type="InterPro" id="IPR026523">
    <property type="entry name" value="PNMA"/>
</dbReference>
<dbReference type="Pfam" id="PF20846">
    <property type="entry name" value="PNMA_N"/>
    <property type="match status" value="1"/>
</dbReference>
<sequence>MRTPSSLTHNNWCRGEGVEVSHALMAIGISEEAPIDAIELALETIKVLGKVRVRGKMFDPESNTVTVLCECREEIDSQRVPTELLLDEEGSKWTLVTARTETRFDPFSEKLDKFLQDEGKTLDDVRQLYSPALSENQNSESVVRALGNLMQSTKANENSPFRRLRTFSGVHPTPPGEDNLDNWVEQAKFMVEEYDFTDREEKRRIIESLRGPALEIIQAVRMSHPDARHMDYIQVLESTFGTVESGEELYLTFRALHQKSNECLSDFLLRLERTLNKVVQKGGLKVSEVNKARLEQLIKGETESDILLLQLNLRERQSDPPSFLNLLKEIREEEEHELARQKLKKPSKQYVRTVQTTETEPEKDHSMDLQNEVRETSMKKEKGDNLSIDARHVSRGAERGERETARSCYEHRAEGRRLDCGCGV</sequence>
<feature type="domain" description="Paraneoplastic antigen Ma-like N-terminal" evidence="3">
    <location>
        <begin position="10"/>
        <end position="94"/>
    </location>
</feature>
<dbReference type="PaxDb" id="30732-ENSOMEP00000001118"/>
<feature type="region of interest" description="Disordered" evidence="1">
    <location>
        <begin position="338"/>
        <end position="370"/>
    </location>
</feature>
<feature type="compositionally biased region" description="Basic and acidic residues" evidence="1">
    <location>
        <begin position="360"/>
        <end position="370"/>
    </location>
</feature>
<dbReference type="PANTHER" id="PTHR23095:SF51">
    <property type="entry name" value="PARANEOPLASTIC ANTIGEN MA1 HOMOLOG-RELATED"/>
    <property type="match status" value="1"/>
</dbReference>
<feature type="domain" description="Paraneoplastic antigen Ma-like C-terminal" evidence="2">
    <location>
        <begin position="167"/>
        <end position="327"/>
    </location>
</feature>
<keyword evidence="5" id="KW-1185">Reference proteome</keyword>
<accession>A0A3B3B7V4</accession>
<proteinExistence type="predicted"/>
<evidence type="ECO:0000259" key="2">
    <source>
        <dbReference type="Pfam" id="PF14893"/>
    </source>
</evidence>
<evidence type="ECO:0000256" key="1">
    <source>
        <dbReference type="SAM" id="MobiDB-lite"/>
    </source>
</evidence>
<dbReference type="PANTHER" id="PTHR23095">
    <property type="entry name" value="PARANEOPLASTIC ANTIGEN"/>
    <property type="match status" value="1"/>
</dbReference>
<reference evidence="4" key="2">
    <citation type="submission" date="2025-09" db="UniProtKB">
        <authorList>
            <consortium name="Ensembl"/>
        </authorList>
    </citation>
    <scope>IDENTIFICATION</scope>
</reference>